<name>A0A6L5YB74_9BACT</name>
<dbReference type="SMART" id="SM00490">
    <property type="entry name" value="HELICc"/>
    <property type="match status" value="1"/>
</dbReference>
<keyword evidence="4" id="KW-0067">ATP-binding</keyword>
<dbReference type="GO" id="GO:0004386">
    <property type="term" value="F:helicase activity"/>
    <property type="evidence" value="ECO:0007669"/>
    <property type="project" value="UniProtKB-KW"/>
</dbReference>
<dbReference type="SMART" id="SM00487">
    <property type="entry name" value="DEXDc"/>
    <property type="match status" value="1"/>
</dbReference>
<keyword evidence="2" id="KW-0378">Hydrolase</keyword>
<dbReference type="Pfam" id="PF00270">
    <property type="entry name" value="DEAD"/>
    <property type="match status" value="1"/>
</dbReference>
<dbReference type="PANTHER" id="PTHR12131">
    <property type="entry name" value="ATP-DEPENDENT RNA AND DNA HELICASE"/>
    <property type="match status" value="1"/>
</dbReference>
<dbReference type="GO" id="GO:0003676">
    <property type="term" value="F:nucleic acid binding"/>
    <property type="evidence" value="ECO:0007669"/>
    <property type="project" value="InterPro"/>
</dbReference>
<dbReference type="GO" id="GO:0016787">
    <property type="term" value="F:hydrolase activity"/>
    <property type="evidence" value="ECO:0007669"/>
    <property type="project" value="UniProtKB-KW"/>
</dbReference>
<feature type="compositionally biased region" description="Basic residues" evidence="5">
    <location>
        <begin position="561"/>
        <end position="570"/>
    </location>
</feature>
<dbReference type="InterPro" id="IPR050699">
    <property type="entry name" value="RNA-DNA_Helicase"/>
</dbReference>
<comment type="caution">
    <text evidence="8">The sequence shown here is derived from an EMBL/GenBank/DDBJ whole genome shotgun (WGS) entry which is preliminary data.</text>
</comment>
<dbReference type="InterPro" id="IPR001650">
    <property type="entry name" value="Helicase_C-like"/>
</dbReference>
<gene>
    <name evidence="8" type="ORF">FYJ74_05265</name>
</gene>
<dbReference type="GO" id="GO:0005524">
    <property type="term" value="F:ATP binding"/>
    <property type="evidence" value="ECO:0007669"/>
    <property type="project" value="UniProtKB-KW"/>
</dbReference>
<dbReference type="InterPro" id="IPR011545">
    <property type="entry name" value="DEAD/DEAH_box_helicase_dom"/>
</dbReference>
<organism evidence="8 9">
    <name type="scientific">Pyramidobacter porci</name>
    <dbReference type="NCBI Taxonomy" id="2605789"/>
    <lineage>
        <taxon>Bacteria</taxon>
        <taxon>Thermotogati</taxon>
        <taxon>Synergistota</taxon>
        <taxon>Synergistia</taxon>
        <taxon>Synergistales</taxon>
        <taxon>Dethiosulfovibrionaceae</taxon>
        <taxon>Pyramidobacter</taxon>
    </lineage>
</organism>
<evidence type="ECO:0000313" key="8">
    <source>
        <dbReference type="EMBL" id="MST55443.1"/>
    </source>
</evidence>
<feature type="domain" description="Helicase C-terminal" evidence="7">
    <location>
        <begin position="198"/>
        <end position="386"/>
    </location>
</feature>
<dbReference type="PANTHER" id="PTHR12131:SF1">
    <property type="entry name" value="ATP-DEPENDENT RNA HELICASE SUPV3L1, MITOCHONDRIAL-RELATED"/>
    <property type="match status" value="1"/>
</dbReference>
<feature type="compositionally biased region" description="Basic residues" evidence="5">
    <location>
        <begin position="587"/>
        <end position="607"/>
    </location>
</feature>
<evidence type="ECO:0000256" key="1">
    <source>
        <dbReference type="ARBA" id="ARBA00022741"/>
    </source>
</evidence>
<sequence length="618" mass="70282">MEENKEGVYPFYPWQLEAWGELTDDGGTPLSAVLSAPTGAGKTMVAYLWAGLVDGEGRPLTDRSGCDRVIFTAPIKALSNERYMDLLKMGFDVGLETGDFKKNDGAPVICCTQEIYDLKYAGCDRIRLIIDEFHYIFSENERSRAYIDGLRKTHPAVPILVMSATFGQPDEIRCYLERVMERDFELYLLKERTTRLTYLSRALAAREIHDALVFAFSQKGVHQVADLIAAQRMDIDKDRKARLRDLAWILEVKVVQKHLYKGVGVYYGRLLPKEKLLVERAYRERIIDVVVGTDALALGVNLPAETVVFAQTVKYFDRRPLTKTSFSQMAGRAGRKGLFDEGFVSWLADSPVESRGVDTGEMFKALERTGDEKATIELRPDFGAILKKHSTVENEADIVARYSLPQLRTKTVLEEIRDAVRRIDSSLGLLAPGRKEMFKRILADVWYGEMEIDQNLEMADLFFRGAGSGDEYVHPDGLIAAELFQKYEKNFLQALLRVKRYNNSLPDEYKFNGMDKVEQAIEEIDPTVFGFEDRILEMDNTAVDLPEAEVRLVPSDRVRLEKRRRVRKKTPSAQKTPPEKKDGNAGAKKKKRRGHRGGRRRSAKKKRQIQEALDAAEE</sequence>
<evidence type="ECO:0000256" key="2">
    <source>
        <dbReference type="ARBA" id="ARBA00022801"/>
    </source>
</evidence>
<dbReference type="InterPro" id="IPR014001">
    <property type="entry name" value="Helicase_ATP-bd"/>
</dbReference>
<dbReference type="RefSeq" id="WP_154528536.1">
    <property type="nucleotide sequence ID" value="NZ_VUNH01000004.1"/>
</dbReference>
<evidence type="ECO:0000313" key="9">
    <source>
        <dbReference type="Proteomes" id="UP000473699"/>
    </source>
</evidence>
<protein>
    <submittedName>
        <fullName evidence="8">DEAD/DEAH box helicase</fullName>
    </submittedName>
</protein>
<dbReference type="InterPro" id="IPR027417">
    <property type="entry name" value="P-loop_NTPase"/>
</dbReference>
<dbReference type="SUPFAM" id="SSF52540">
    <property type="entry name" value="P-loop containing nucleoside triphosphate hydrolases"/>
    <property type="match status" value="1"/>
</dbReference>
<dbReference type="Gene3D" id="3.40.50.300">
    <property type="entry name" value="P-loop containing nucleotide triphosphate hydrolases"/>
    <property type="match status" value="2"/>
</dbReference>
<feature type="domain" description="Helicase ATP-binding" evidence="6">
    <location>
        <begin position="23"/>
        <end position="184"/>
    </location>
</feature>
<evidence type="ECO:0000256" key="4">
    <source>
        <dbReference type="ARBA" id="ARBA00022840"/>
    </source>
</evidence>
<dbReference type="PROSITE" id="PS51192">
    <property type="entry name" value="HELICASE_ATP_BIND_1"/>
    <property type="match status" value="1"/>
</dbReference>
<reference evidence="8 9" key="1">
    <citation type="submission" date="2019-08" db="EMBL/GenBank/DDBJ databases">
        <title>In-depth cultivation of the pig gut microbiome towards novel bacterial diversity and tailored functional studies.</title>
        <authorList>
            <person name="Wylensek D."/>
            <person name="Hitch T.C.A."/>
            <person name="Clavel T."/>
        </authorList>
    </citation>
    <scope>NUCLEOTIDE SEQUENCE [LARGE SCALE GENOMIC DNA]</scope>
    <source>
        <strain evidence="8 9">SM-530-WT-4B</strain>
    </source>
</reference>
<keyword evidence="3 8" id="KW-0347">Helicase</keyword>
<dbReference type="AlphaFoldDB" id="A0A6L5YB74"/>
<evidence type="ECO:0000256" key="3">
    <source>
        <dbReference type="ARBA" id="ARBA00022806"/>
    </source>
</evidence>
<accession>A0A6L5YB74</accession>
<dbReference type="EMBL" id="VUNH01000004">
    <property type="protein sequence ID" value="MST55443.1"/>
    <property type="molecule type" value="Genomic_DNA"/>
</dbReference>
<keyword evidence="9" id="KW-1185">Reference proteome</keyword>
<evidence type="ECO:0000256" key="5">
    <source>
        <dbReference type="SAM" id="MobiDB-lite"/>
    </source>
</evidence>
<evidence type="ECO:0000259" key="6">
    <source>
        <dbReference type="PROSITE" id="PS51192"/>
    </source>
</evidence>
<dbReference type="PROSITE" id="PS51194">
    <property type="entry name" value="HELICASE_CTER"/>
    <property type="match status" value="1"/>
</dbReference>
<feature type="region of interest" description="Disordered" evidence="5">
    <location>
        <begin position="561"/>
        <end position="618"/>
    </location>
</feature>
<dbReference type="Pfam" id="PF00271">
    <property type="entry name" value="Helicase_C"/>
    <property type="match status" value="1"/>
</dbReference>
<keyword evidence="1" id="KW-0547">Nucleotide-binding</keyword>
<dbReference type="Proteomes" id="UP000473699">
    <property type="component" value="Unassembled WGS sequence"/>
</dbReference>
<evidence type="ECO:0000259" key="7">
    <source>
        <dbReference type="PROSITE" id="PS51194"/>
    </source>
</evidence>
<proteinExistence type="predicted"/>